<dbReference type="GO" id="GO:0016301">
    <property type="term" value="F:kinase activity"/>
    <property type="evidence" value="ECO:0007669"/>
    <property type="project" value="UniProtKB-UniRule"/>
</dbReference>
<reference evidence="3 4" key="1">
    <citation type="submission" date="2016-11" db="EMBL/GenBank/DDBJ databases">
        <authorList>
            <person name="Jaros S."/>
            <person name="Januszkiewicz K."/>
            <person name="Wedrychowicz H."/>
        </authorList>
    </citation>
    <scope>NUCLEOTIDE SEQUENCE [LARGE SCALE GENOMIC DNA]</scope>
    <source>
        <strain evidence="3 4">DSM 27406</strain>
    </source>
</reference>
<dbReference type="SUPFAM" id="SSF56112">
    <property type="entry name" value="Protein kinase-like (PK-like)"/>
    <property type="match status" value="1"/>
</dbReference>
<dbReference type="EMBL" id="FRBL01000002">
    <property type="protein sequence ID" value="SHL20585.1"/>
    <property type="molecule type" value="Genomic_DNA"/>
</dbReference>
<dbReference type="InterPro" id="IPR011009">
    <property type="entry name" value="Kinase-like_dom_sf"/>
</dbReference>
<evidence type="ECO:0000256" key="2">
    <source>
        <dbReference type="PIRNR" id="PIRNR006221"/>
    </source>
</evidence>
<dbReference type="AlphaFoldDB" id="A0A1M6YR62"/>
<gene>
    <name evidence="3" type="ORF">SAMN05444266_102439</name>
</gene>
<name>A0A1M6YR62_9BACT</name>
<accession>A0A1M6YR62</accession>
<keyword evidence="4" id="KW-1185">Reference proteome</keyword>
<dbReference type="OrthoDB" id="5291879at2"/>
<dbReference type="PANTHER" id="PTHR12149">
    <property type="entry name" value="FRUCTOSAMINE 3 KINASE-RELATED PROTEIN"/>
    <property type="match status" value="1"/>
</dbReference>
<dbReference type="PANTHER" id="PTHR12149:SF8">
    <property type="entry name" value="PROTEIN-RIBULOSAMINE 3-KINASE"/>
    <property type="match status" value="1"/>
</dbReference>
<protein>
    <submittedName>
        <fullName evidence="3">Fructosamine-3-kinase</fullName>
    </submittedName>
</protein>
<comment type="similarity">
    <text evidence="1 2">Belongs to the fructosamine kinase family.</text>
</comment>
<dbReference type="PIRSF" id="PIRSF006221">
    <property type="entry name" value="Ketosamine-3-kinase"/>
    <property type="match status" value="1"/>
</dbReference>
<dbReference type="RefSeq" id="WP_073079233.1">
    <property type="nucleotide sequence ID" value="NZ_FRBL01000002.1"/>
</dbReference>
<dbReference type="Pfam" id="PF03881">
    <property type="entry name" value="Fructosamin_kin"/>
    <property type="match status" value="1"/>
</dbReference>
<dbReference type="Gene3D" id="3.30.200.20">
    <property type="entry name" value="Phosphorylase Kinase, domain 1"/>
    <property type="match status" value="1"/>
</dbReference>
<sequence length="292" mass="32786">MIDESLQILLGGAISEKLQVKIHINEAKSVNGGDINKTFRIGTNEGYFFLKLNNAVLYPDLFQQEYAGLTELRNAQALAVPKPLAYGEAAGKSFLLLENITKGTAIGDFWENFAAGLSKQHLRTKPHFGYVSPNYIGTLKQYNTPYSSWPVFYAFNRLMPLTKLAYDKGIIEAATVKQMERLCKQLPQIFPAEKPALLHGDLWSGNFMIGPDGRACVYDPSVYYGHREVDLAMTRLFGGFDTRFYYAYQSIYPLAPGWQQRIGVCQLYPLLVHTILFGGSYYGSVKEVLAAY</sequence>
<proteinExistence type="inferred from homology"/>
<evidence type="ECO:0000313" key="3">
    <source>
        <dbReference type="EMBL" id="SHL20585.1"/>
    </source>
</evidence>
<evidence type="ECO:0000313" key="4">
    <source>
        <dbReference type="Proteomes" id="UP000184420"/>
    </source>
</evidence>
<organism evidence="3 4">
    <name type="scientific">Chitinophaga jiangningensis</name>
    <dbReference type="NCBI Taxonomy" id="1419482"/>
    <lineage>
        <taxon>Bacteria</taxon>
        <taxon>Pseudomonadati</taxon>
        <taxon>Bacteroidota</taxon>
        <taxon>Chitinophagia</taxon>
        <taxon>Chitinophagales</taxon>
        <taxon>Chitinophagaceae</taxon>
        <taxon>Chitinophaga</taxon>
    </lineage>
</organism>
<evidence type="ECO:0000256" key="1">
    <source>
        <dbReference type="ARBA" id="ARBA00009460"/>
    </source>
</evidence>
<dbReference type="STRING" id="1419482.SAMN05444266_102439"/>
<keyword evidence="2 3" id="KW-0418">Kinase</keyword>
<keyword evidence="2" id="KW-0808">Transferase</keyword>
<dbReference type="Proteomes" id="UP000184420">
    <property type="component" value="Unassembled WGS sequence"/>
</dbReference>
<dbReference type="InterPro" id="IPR016477">
    <property type="entry name" value="Fructo-/Ketosamine-3-kinase"/>
</dbReference>
<dbReference type="Gene3D" id="3.90.1200.10">
    <property type="match status" value="1"/>
</dbReference>